<dbReference type="KEGG" id="lul:LPB138_12575"/>
<dbReference type="InterPro" id="IPR009465">
    <property type="entry name" value="Spondin_N"/>
</dbReference>
<dbReference type="GO" id="GO:0031012">
    <property type="term" value="C:extracellular matrix"/>
    <property type="evidence" value="ECO:0007669"/>
    <property type="project" value="TreeGrafter"/>
</dbReference>
<evidence type="ECO:0000259" key="1">
    <source>
        <dbReference type="PROSITE" id="PS51020"/>
    </source>
</evidence>
<dbReference type="Pfam" id="PF06468">
    <property type="entry name" value="Spond_N"/>
    <property type="match status" value="1"/>
</dbReference>
<dbReference type="RefSeq" id="WP_070237622.1">
    <property type="nucleotide sequence ID" value="NZ_CP017478.1"/>
</dbReference>
<dbReference type="NCBIfam" id="NF038123">
    <property type="entry name" value="NF038123_dom"/>
    <property type="match status" value="1"/>
</dbReference>
<dbReference type="EMBL" id="CP017478">
    <property type="protein sequence ID" value="AOW21462.1"/>
    <property type="molecule type" value="Genomic_DNA"/>
</dbReference>
<proteinExistence type="predicted"/>
<dbReference type="PANTHER" id="PTHR11311:SF15">
    <property type="entry name" value="SPONDIN-2"/>
    <property type="match status" value="1"/>
</dbReference>
<sequence length="223" mass="24630">MEFNKAVLFFLFMIFISCTSKDDEVELNIDETATYIVVFDAAWTEESHPTDYPSDSHFSWMVGVTHKQNDLLFSLGGIASNGIEQMAETGLTELISEEIENAISQDMALDYKVGSVINGNGIDEIIIDASIENSLFSFVSMIAPSPDWFVSNQNIQLIQNQDWIETLELDVILYDSGTDSGTEFTSLDIDTNPREPITLITTEPLGNGVGVTPSLGKIILTKL</sequence>
<dbReference type="GO" id="GO:0007155">
    <property type="term" value="P:cell adhesion"/>
    <property type="evidence" value="ECO:0007669"/>
    <property type="project" value="TreeGrafter"/>
</dbReference>
<accession>A0A1D8PA58</accession>
<dbReference type="STRING" id="1850246.LPB138_12575"/>
<dbReference type="OrthoDB" id="8478811at2"/>
<name>A0A1D8PA58_9FLAO</name>
<dbReference type="InterPro" id="IPR038678">
    <property type="entry name" value="Spondin_N_sf"/>
</dbReference>
<dbReference type="Gene3D" id="2.60.40.2130">
    <property type="entry name" value="F-spondin domain"/>
    <property type="match status" value="1"/>
</dbReference>
<organism evidence="2 3">
    <name type="scientific">Urechidicola croceus</name>
    <dbReference type="NCBI Taxonomy" id="1850246"/>
    <lineage>
        <taxon>Bacteria</taxon>
        <taxon>Pseudomonadati</taxon>
        <taxon>Bacteroidota</taxon>
        <taxon>Flavobacteriia</taxon>
        <taxon>Flavobacteriales</taxon>
        <taxon>Flavobacteriaceae</taxon>
        <taxon>Urechidicola</taxon>
    </lineage>
</organism>
<protein>
    <recommendedName>
        <fullName evidence="1">Spondin domain-containing protein</fullName>
    </recommendedName>
</protein>
<dbReference type="AlphaFoldDB" id="A0A1D8PA58"/>
<dbReference type="PROSITE" id="PS51257">
    <property type="entry name" value="PROKAR_LIPOPROTEIN"/>
    <property type="match status" value="1"/>
</dbReference>
<keyword evidence="3" id="KW-1185">Reference proteome</keyword>
<dbReference type="PANTHER" id="PTHR11311">
    <property type="entry name" value="SPONDIN"/>
    <property type="match status" value="1"/>
</dbReference>
<dbReference type="PROSITE" id="PS51020">
    <property type="entry name" value="SPONDIN"/>
    <property type="match status" value="1"/>
</dbReference>
<feature type="domain" description="Spondin" evidence="1">
    <location>
        <begin position="23"/>
        <end position="213"/>
    </location>
</feature>
<evidence type="ECO:0000313" key="2">
    <source>
        <dbReference type="EMBL" id="AOW21462.1"/>
    </source>
</evidence>
<dbReference type="InterPro" id="IPR051418">
    <property type="entry name" value="Spondin/Thrombospondin_T1"/>
</dbReference>
<dbReference type="Proteomes" id="UP000176050">
    <property type="component" value="Chromosome"/>
</dbReference>
<evidence type="ECO:0000313" key="3">
    <source>
        <dbReference type="Proteomes" id="UP000176050"/>
    </source>
</evidence>
<reference evidence="2 3" key="1">
    <citation type="submission" date="2016-10" db="EMBL/GenBank/DDBJ databases">
        <title>Lutibacter sp. LPB0138, isolated from marine gastropod.</title>
        <authorList>
            <person name="Kim E."/>
            <person name="Yi H."/>
        </authorList>
    </citation>
    <scope>NUCLEOTIDE SEQUENCE [LARGE SCALE GENOMIC DNA]</scope>
    <source>
        <strain evidence="2 3">LPB0138</strain>
    </source>
</reference>
<gene>
    <name evidence="2" type="ORF">LPB138_12575</name>
</gene>